<organism evidence="1 2">
    <name type="scientific">Gossypium schwendimanii</name>
    <name type="common">Cotton</name>
    <dbReference type="NCBI Taxonomy" id="34291"/>
    <lineage>
        <taxon>Eukaryota</taxon>
        <taxon>Viridiplantae</taxon>
        <taxon>Streptophyta</taxon>
        <taxon>Embryophyta</taxon>
        <taxon>Tracheophyta</taxon>
        <taxon>Spermatophyta</taxon>
        <taxon>Magnoliopsida</taxon>
        <taxon>eudicotyledons</taxon>
        <taxon>Gunneridae</taxon>
        <taxon>Pentapetalae</taxon>
        <taxon>rosids</taxon>
        <taxon>malvids</taxon>
        <taxon>Malvales</taxon>
        <taxon>Malvaceae</taxon>
        <taxon>Malvoideae</taxon>
        <taxon>Gossypium</taxon>
    </lineage>
</organism>
<protein>
    <submittedName>
        <fullName evidence="1">Uncharacterized protein</fullName>
    </submittedName>
</protein>
<comment type="caution">
    <text evidence="1">The sequence shown here is derived from an EMBL/GenBank/DDBJ whole genome shotgun (WGS) entry which is preliminary data.</text>
</comment>
<evidence type="ECO:0000313" key="1">
    <source>
        <dbReference type="EMBL" id="MBA0870572.1"/>
    </source>
</evidence>
<gene>
    <name evidence="1" type="ORF">Goshw_014277</name>
</gene>
<evidence type="ECO:0000313" key="2">
    <source>
        <dbReference type="Proteomes" id="UP000593576"/>
    </source>
</evidence>
<accession>A0A7J9MHL9</accession>
<dbReference type="OrthoDB" id="1000359at2759"/>
<sequence length="142" mass="15353">MSSDEEYYIILHVGRHFVKDPYVRFVDGEVIRLKDDPNTISYFELCKIVEIGVQVDGEGDDGGVECDGEGNLERVEFVGEGAVGGVQADREGVSAIGIKVDEYGGVKSGGHISLGFTIGEDNDSEVVVDEYAGDFANIRWSG</sequence>
<name>A0A7J9MHL9_GOSSC</name>
<dbReference type="Proteomes" id="UP000593576">
    <property type="component" value="Unassembled WGS sequence"/>
</dbReference>
<proteinExistence type="predicted"/>
<dbReference type="AlphaFoldDB" id="A0A7J9MHL9"/>
<reference evidence="1 2" key="1">
    <citation type="journal article" date="2019" name="Genome Biol. Evol.">
        <title>Insights into the evolution of the New World diploid cottons (Gossypium, subgenus Houzingenia) based on genome sequencing.</title>
        <authorList>
            <person name="Grover C.E."/>
            <person name="Arick M.A. 2nd"/>
            <person name="Thrash A."/>
            <person name="Conover J.L."/>
            <person name="Sanders W.S."/>
            <person name="Peterson D.G."/>
            <person name="Frelichowski J.E."/>
            <person name="Scheffler J.A."/>
            <person name="Scheffler B.E."/>
            <person name="Wendel J.F."/>
        </authorList>
    </citation>
    <scope>NUCLEOTIDE SEQUENCE [LARGE SCALE GENOMIC DNA]</scope>
    <source>
        <strain evidence="1">1</strain>
        <tissue evidence="1">Leaf</tissue>
    </source>
</reference>
<dbReference type="EMBL" id="JABFAF010000011">
    <property type="protein sequence ID" value="MBA0870572.1"/>
    <property type="molecule type" value="Genomic_DNA"/>
</dbReference>
<keyword evidence="2" id="KW-1185">Reference proteome</keyword>